<keyword evidence="3 6" id="KW-1133">Transmembrane helix</keyword>
<feature type="transmembrane region" description="Helical" evidence="6">
    <location>
        <begin position="431"/>
        <end position="456"/>
    </location>
</feature>
<evidence type="ECO:0000256" key="6">
    <source>
        <dbReference type="SAM" id="Phobius"/>
    </source>
</evidence>
<dbReference type="GeneID" id="54781687"/>
<evidence type="ECO:0000313" key="7">
    <source>
        <dbReference type="EMBL" id="KAA8901985.1"/>
    </source>
</evidence>
<dbReference type="Proteomes" id="UP000449547">
    <property type="component" value="Unassembled WGS sequence"/>
</dbReference>
<sequence>MSLYIGTIIYVAVKPMFKIYFILALGFYLAKRNILTVSTCRDISDMVVTAVMPCLILNNLISNLKSSDIKQIGIVFFTALCLFTVGLVLAAFTYFLTKSPRRWLGGLLSVGLFPNISDMPIAYLQTMSKGGVVISEAEGNRGIAFVCIYVAAQICLQFSLGLFRLVEYDFKRDKRLNLVHVHDDSSDEKKDDAHSVASSDHTPSLASSSVSIAPSQTSSAQHEQFIQHRRSCEQPMQTNLQMIPSRTVSERHHRTEDIETVINEYSEYSGHHHDVNDPADNISAMSTVDQPKLPLKQRLWSGFKNWCITMSKNLRTPNSMALIAGIAISMAPPLKALFVPVEHPHIPTAPDHQPPLSFVMDIVSYIGAASVPLGLLLLGATISRLQVKKMPKGFWKTAVGITVSRLVVLPIFGVGLTTGLVHGGWYGKQDLLRFVSVIEFGMPSATILVFFTAFYTDPNSEDHLQMDCLAVCLIFQYAIFWVTLPFLVTFTFKVSMGR</sequence>
<keyword evidence="8" id="KW-1185">Reference proteome</keyword>
<dbReference type="GO" id="GO:0055085">
    <property type="term" value="P:transmembrane transport"/>
    <property type="evidence" value="ECO:0007669"/>
    <property type="project" value="InterPro"/>
</dbReference>
<feature type="compositionally biased region" description="Basic and acidic residues" evidence="5">
    <location>
        <begin position="183"/>
        <end position="194"/>
    </location>
</feature>
<name>A0A642UN08_DIURU</name>
<dbReference type="PANTHER" id="PTHR31274">
    <property type="entry name" value="PROTEIN ECM3"/>
    <property type="match status" value="1"/>
</dbReference>
<feature type="transmembrane region" description="Helical" evidence="6">
    <location>
        <begin position="143"/>
        <end position="166"/>
    </location>
</feature>
<feature type="transmembrane region" description="Helical" evidence="6">
    <location>
        <begin position="468"/>
        <end position="492"/>
    </location>
</feature>
<evidence type="ECO:0000256" key="2">
    <source>
        <dbReference type="ARBA" id="ARBA00022692"/>
    </source>
</evidence>
<dbReference type="VEuPathDB" id="FungiDB:DIURU_003036"/>
<evidence type="ECO:0000256" key="5">
    <source>
        <dbReference type="SAM" id="MobiDB-lite"/>
    </source>
</evidence>
<reference evidence="7 8" key="1">
    <citation type="submission" date="2019-07" db="EMBL/GenBank/DDBJ databases">
        <title>Genome assembly of two rare yeast pathogens: Diutina rugosa and Trichomonascus ciferrii.</title>
        <authorList>
            <person name="Mixao V."/>
            <person name="Saus E."/>
            <person name="Hansen A."/>
            <person name="Lass-Flor C."/>
            <person name="Gabaldon T."/>
        </authorList>
    </citation>
    <scope>NUCLEOTIDE SEQUENCE [LARGE SCALE GENOMIC DNA]</scope>
    <source>
        <strain evidence="7 8">CBS 613</strain>
    </source>
</reference>
<comment type="subcellular location">
    <subcellularLocation>
        <location evidence="1">Membrane</location>
        <topology evidence="1">Multi-pass membrane protein</topology>
    </subcellularLocation>
</comment>
<evidence type="ECO:0000313" key="8">
    <source>
        <dbReference type="Proteomes" id="UP000449547"/>
    </source>
</evidence>
<dbReference type="OMA" id="TAQFIDT"/>
<evidence type="ECO:0008006" key="9">
    <source>
        <dbReference type="Google" id="ProtNLM"/>
    </source>
</evidence>
<evidence type="ECO:0000256" key="3">
    <source>
        <dbReference type="ARBA" id="ARBA00022989"/>
    </source>
</evidence>
<comment type="caution">
    <text evidence="7">The sequence shown here is derived from an EMBL/GenBank/DDBJ whole genome shotgun (WGS) entry which is preliminary data.</text>
</comment>
<dbReference type="OrthoDB" id="435607at2759"/>
<feature type="transmembrane region" description="Helical" evidence="6">
    <location>
        <begin position="358"/>
        <end position="382"/>
    </location>
</feature>
<feature type="transmembrane region" description="Helical" evidence="6">
    <location>
        <begin position="320"/>
        <end position="338"/>
    </location>
</feature>
<feature type="transmembrane region" description="Helical" evidence="6">
    <location>
        <begin position="73"/>
        <end position="96"/>
    </location>
</feature>
<dbReference type="EMBL" id="SWFT01000096">
    <property type="protein sequence ID" value="KAA8901985.1"/>
    <property type="molecule type" value="Genomic_DNA"/>
</dbReference>
<gene>
    <name evidence="7" type="ORF">DIURU_003036</name>
</gene>
<dbReference type="AlphaFoldDB" id="A0A642UN08"/>
<feature type="transmembrane region" description="Helical" evidence="6">
    <location>
        <begin position="403"/>
        <end position="425"/>
    </location>
</feature>
<dbReference type="InterPro" id="IPR004776">
    <property type="entry name" value="Mem_transp_PIN-like"/>
</dbReference>
<accession>A0A642UN08</accession>
<dbReference type="PANTHER" id="PTHR31274:SF1">
    <property type="entry name" value="AGL149CP"/>
    <property type="match status" value="1"/>
</dbReference>
<dbReference type="Pfam" id="PF03547">
    <property type="entry name" value="Mem_trans"/>
    <property type="match status" value="1"/>
</dbReference>
<protein>
    <recommendedName>
        <fullName evidence="9">Auxin efflux carrier</fullName>
    </recommendedName>
</protein>
<proteinExistence type="predicted"/>
<keyword evidence="2 6" id="KW-0812">Transmembrane</keyword>
<dbReference type="GO" id="GO:0016020">
    <property type="term" value="C:membrane"/>
    <property type="evidence" value="ECO:0007669"/>
    <property type="project" value="UniProtKB-SubCell"/>
</dbReference>
<evidence type="ECO:0000256" key="1">
    <source>
        <dbReference type="ARBA" id="ARBA00004141"/>
    </source>
</evidence>
<feature type="transmembrane region" description="Helical" evidence="6">
    <location>
        <begin position="42"/>
        <end position="61"/>
    </location>
</feature>
<organism evidence="7 8">
    <name type="scientific">Diutina rugosa</name>
    <name type="common">Yeast</name>
    <name type="synonym">Candida rugosa</name>
    <dbReference type="NCBI Taxonomy" id="5481"/>
    <lineage>
        <taxon>Eukaryota</taxon>
        <taxon>Fungi</taxon>
        <taxon>Dikarya</taxon>
        <taxon>Ascomycota</taxon>
        <taxon>Saccharomycotina</taxon>
        <taxon>Pichiomycetes</taxon>
        <taxon>Debaryomycetaceae</taxon>
        <taxon>Diutina</taxon>
    </lineage>
</organism>
<feature type="compositionally biased region" description="Low complexity" evidence="5">
    <location>
        <begin position="204"/>
        <end position="220"/>
    </location>
</feature>
<dbReference type="RefSeq" id="XP_034012172.1">
    <property type="nucleotide sequence ID" value="XM_034155754.1"/>
</dbReference>
<feature type="region of interest" description="Disordered" evidence="5">
    <location>
        <begin position="183"/>
        <end position="225"/>
    </location>
</feature>
<feature type="transmembrane region" description="Helical" evidence="6">
    <location>
        <begin position="6"/>
        <end position="30"/>
    </location>
</feature>
<keyword evidence="4 6" id="KW-0472">Membrane</keyword>
<feature type="transmembrane region" description="Helical" evidence="6">
    <location>
        <begin position="103"/>
        <end position="123"/>
    </location>
</feature>
<dbReference type="InterPro" id="IPR040254">
    <property type="entry name" value="Ecm3-like"/>
</dbReference>
<evidence type="ECO:0000256" key="4">
    <source>
        <dbReference type="ARBA" id="ARBA00023136"/>
    </source>
</evidence>